<dbReference type="SUPFAM" id="SSF53590">
    <property type="entry name" value="Nucleoside hydrolase"/>
    <property type="match status" value="1"/>
</dbReference>
<dbReference type="GO" id="GO:0006152">
    <property type="term" value="P:purine nucleoside catabolic process"/>
    <property type="evidence" value="ECO:0007669"/>
    <property type="project" value="TreeGrafter"/>
</dbReference>
<dbReference type="RefSeq" id="WP_149112802.1">
    <property type="nucleotide sequence ID" value="NZ_CP042425.1"/>
</dbReference>
<organism evidence="4 5">
    <name type="scientific">Limnoglobus roseus</name>
    <dbReference type="NCBI Taxonomy" id="2598579"/>
    <lineage>
        <taxon>Bacteria</taxon>
        <taxon>Pseudomonadati</taxon>
        <taxon>Planctomycetota</taxon>
        <taxon>Planctomycetia</taxon>
        <taxon>Gemmatales</taxon>
        <taxon>Gemmataceae</taxon>
        <taxon>Limnoglobus</taxon>
    </lineage>
</organism>
<protein>
    <submittedName>
        <fullName evidence="4">Nucleoside hydrolase</fullName>
    </submittedName>
</protein>
<evidence type="ECO:0000313" key="5">
    <source>
        <dbReference type="Proteomes" id="UP000324974"/>
    </source>
</evidence>
<dbReference type="PANTHER" id="PTHR12304">
    <property type="entry name" value="INOSINE-URIDINE PREFERRING NUCLEOSIDE HYDROLASE"/>
    <property type="match status" value="1"/>
</dbReference>
<evidence type="ECO:0000313" key="4">
    <source>
        <dbReference type="EMBL" id="QEL18280.1"/>
    </source>
</evidence>
<proteinExistence type="predicted"/>
<reference evidence="5" key="1">
    <citation type="submission" date="2019-08" db="EMBL/GenBank/DDBJ databases">
        <title>Limnoglobus roseus gen. nov., sp. nov., a novel freshwater planctomycete with a giant genome from the family Gemmataceae.</title>
        <authorList>
            <person name="Kulichevskaya I.S."/>
            <person name="Naumoff D.G."/>
            <person name="Miroshnikov K."/>
            <person name="Ivanova A."/>
            <person name="Philippov D.A."/>
            <person name="Hakobyan A."/>
            <person name="Rijpstra I.C."/>
            <person name="Sinninghe Damste J.S."/>
            <person name="Liesack W."/>
            <person name="Dedysh S.N."/>
        </authorList>
    </citation>
    <scope>NUCLEOTIDE SEQUENCE [LARGE SCALE GENOMIC DNA]</scope>
    <source>
        <strain evidence="5">PX52</strain>
    </source>
</reference>
<dbReference type="Gene3D" id="3.90.245.10">
    <property type="entry name" value="Ribonucleoside hydrolase-like"/>
    <property type="match status" value="1"/>
</dbReference>
<gene>
    <name evidence="4" type="ORF">PX52LOC_05298</name>
</gene>
<dbReference type="AlphaFoldDB" id="A0A5C1AHH5"/>
<dbReference type="InterPro" id="IPR001910">
    <property type="entry name" value="Inosine/uridine_hydrolase_dom"/>
</dbReference>
<dbReference type="PANTHER" id="PTHR12304:SF4">
    <property type="entry name" value="URIDINE NUCLEOSIDASE"/>
    <property type="match status" value="1"/>
</dbReference>
<dbReference type="GO" id="GO:0005829">
    <property type="term" value="C:cytosol"/>
    <property type="evidence" value="ECO:0007669"/>
    <property type="project" value="TreeGrafter"/>
</dbReference>
<dbReference type="GO" id="GO:0008477">
    <property type="term" value="F:purine nucleosidase activity"/>
    <property type="evidence" value="ECO:0007669"/>
    <property type="project" value="TreeGrafter"/>
</dbReference>
<keyword evidence="5" id="KW-1185">Reference proteome</keyword>
<dbReference type="EMBL" id="CP042425">
    <property type="protein sequence ID" value="QEL18280.1"/>
    <property type="molecule type" value="Genomic_DNA"/>
</dbReference>
<dbReference type="Proteomes" id="UP000324974">
    <property type="component" value="Chromosome"/>
</dbReference>
<keyword evidence="2" id="KW-0326">Glycosidase</keyword>
<dbReference type="InterPro" id="IPR023186">
    <property type="entry name" value="IUNH"/>
</dbReference>
<name>A0A5C1AHH5_9BACT</name>
<dbReference type="InterPro" id="IPR036452">
    <property type="entry name" value="Ribo_hydro-like"/>
</dbReference>
<evidence type="ECO:0000256" key="1">
    <source>
        <dbReference type="ARBA" id="ARBA00022801"/>
    </source>
</evidence>
<evidence type="ECO:0000259" key="3">
    <source>
        <dbReference type="Pfam" id="PF01156"/>
    </source>
</evidence>
<feature type="domain" description="Inosine/uridine-preferring nucleoside hydrolase" evidence="3">
    <location>
        <begin position="5"/>
        <end position="289"/>
    </location>
</feature>
<sequence>MARKVILIADPGIDTAFAIALAMNDPNLEVVGLIPCAGNVSAEQATANVMILIAQLDPDKWPRTAAALPVKYAIDGTALHGPGGLGGVSFPVSTKNQYPTADKALVELVRQYPREVSIICLGPMTTLAAAFVRDPDLPAQIDKCVLIGGTHREPGNAGPMSEFHLAVDPDAARKVLSAGMNPTLIPLDVTRKLVLSPTELLELPNPESRTCQFLRQVVPYGIRASSNLYGIEGFHLKDVLAVAALALPGSVSCEPKNVDVETRGELTMGMLVVDDRKSPTSAPNVMLAAGAAVGEIRQWMAHTLKNAP</sequence>
<dbReference type="Pfam" id="PF01156">
    <property type="entry name" value="IU_nuc_hydro"/>
    <property type="match status" value="1"/>
</dbReference>
<dbReference type="KEGG" id="lrs:PX52LOC_05298"/>
<keyword evidence="1 4" id="KW-0378">Hydrolase</keyword>
<evidence type="ECO:0000256" key="2">
    <source>
        <dbReference type="ARBA" id="ARBA00023295"/>
    </source>
</evidence>
<dbReference type="OrthoDB" id="9797882at2"/>
<accession>A0A5C1AHH5</accession>